<dbReference type="Proteomes" id="UP001201980">
    <property type="component" value="Unassembled WGS sequence"/>
</dbReference>
<dbReference type="InterPro" id="IPR021851">
    <property type="entry name" value="DUF3455"/>
</dbReference>
<comment type="caution">
    <text evidence="2">The sequence shown here is derived from an EMBL/GenBank/DDBJ whole genome shotgun (WGS) entry which is preliminary data.</text>
</comment>
<evidence type="ECO:0000256" key="1">
    <source>
        <dbReference type="SAM" id="SignalP"/>
    </source>
</evidence>
<dbReference type="PANTHER" id="PTHR35567:SF1">
    <property type="entry name" value="CONSERVED FUNGAL PROTEIN (AFU_ORTHOLOGUE AFUA_1G14230)"/>
    <property type="match status" value="1"/>
</dbReference>
<evidence type="ECO:0000313" key="3">
    <source>
        <dbReference type="Proteomes" id="UP001201980"/>
    </source>
</evidence>
<reference evidence="2" key="1">
    <citation type="submission" date="2022-07" db="EMBL/GenBank/DDBJ databases">
        <title>Draft genome sequence of Zalerion maritima ATCC 34329, a (micro)plastics degrading marine fungus.</title>
        <authorList>
            <person name="Paco A."/>
            <person name="Goncalves M.F.M."/>
            <person name="Rocha-Santos T.A.P."/>
            <person name="Alves A."/>
        </authorList>
    </citation>
    <scope>NUCLEOTIDE SEQUENCE</scope>
    <source>
        <strain evidence="2">ATCC 34329</strain>
    </source>
</reference>
<dbReference type="PANTHER" id="PTHR35567">
    <property type="entry name" value="MALATE DEHYDROGENASE (AFU_ORTHOLOGUE AFUA_2G13800)"/>
    <property type="match status" value="1"/>
</dbReference>
<gene>
    <name evidence="2" type="ORF">MKZ38_000696</name>
</gene>
<dbReference type="Pfam" id="PF11937">
    <property type="entry name" value="DUF3455"/>
    <property type="match status" value="1"/>
</dbReference>
<sequence length="260" mass="27052">MHFSTIISTFLTLGVSSVLAAPTTPSFIDTTSSTGNYQDVSDYFNLLAKKALNSHFMSVAPVCDVNSAVMSESPVPLEPPTAGLTLHHVAIGRGVQNYTCANSSSAPEAAGAVATLFNATCLASTHPEIANILPSVALKFDLSDGDRNSAFPRISLFPSNLAVSGKHFFNSDGVPFFNLDTPAASYGKASCAKDAAESAPDTAAKGQKGENAVAWLRLNTTDDGTTGSIKQVYRLQTAGGSPPASCEGMDSEFSVQYAAQ</sequence>
<proteinExistence type="predicted"/>
<protein>
    <submittedName>
        <fullName evidence="2">Malate dehydrogenase protein</fullName>
    </submittedName>
</protein>
<name>A0AAD5WTJ4_9PEZI</name>
<feature type="chain" id="PRO_5041977897" evidence="1">
    <location>
        <begin position="21"/>
        <end position="260"/>
    </location>
</feature>
<organism evidence="2 3">
    <name type="scientific">Zalerion maritima</name>
    <dbReference type="NCBI Taxonomy" id="339359"/>
    <lineage>
        <taxon>Eukaryota</taxon>
        <taxon>Fungi</taxon>
        <taxon>Dikarya</taxon>
        <taxon>Ascomycota</taxon>
        <taxon>Pezizomycotina</taxon>
        <taxon>Sordariomycetes</taxon>
        <taxon>Lulworthiomycetidae</taxon>
        <taxon>Lulworthiales</taxon>
        <taxon>Lulworthiaceae</taxon>
        <taxon>Zalerion</taxon>
    </lineage>
</organism>
<evidence type="ECO:0000313" key="2">
    <source>
        <dbReference type="EMBL" id="KAJ2902306.1"/>
    </source>
</evidence>
<keyword evidence="3" id="KW-1185">Reference proteome</keyword>
<dbReference type="EMBL" id="JAKWBI020000116">
    <property type="protein sequence ID" value="KAJ2902306.1"/>
    <property type="molecule type" value="Genomic_DNA"/>
</dbReference>
<accession>A0AAD5WTJ4</accession>
<keyword evidence="1" id="KW-0732">Signal</keyword>
<dbReference type="AlphaFoldDB" id="A0AAD5WTJ4"/>
<feature type="signal peptide" evidence="1">
    <location>
        <begin position="1"/>
        <end position="20"/>
    </location>
</feature>